<dbReference type="PROSITE" id="PS50850">
    <property type="entry name" value="MFS"/>
    <property type="match status" value="1"/>
</dbReference>
<evidence type="ECO:0000256" key="5">
    <source>
        <dbReference type="ARBA" id="ARBA00022692"/>
    </source>
</evidence>
<evidence type="ECO:0000313" key="11">
    <source>
        <dbReference type="Proteomes" id="UP001344632"/>
    </source>
</evidence>
<accession>A0ABU6GR42</accession>
<feature type="domain" description="Major facilitator superfamily (MFS) profile" evidence="9">
    <location>
        <begin position="6"/>
        <end position="405"/>
    </location>
</feature>
<feature type="transmembrane region" description="Helical" evidence="8">
    <location>
        <begin position="381"/>
        <end position="400"/>
    </location>
</feature>
<comment type="caution">
    <text evidence="10">The sequence shown here is derived from an EMBL/GenBank/DDBJ whole genome shotgun (WGS) entry which is preliminary data.</text>
</comment>
<keyword evidence="3" id="KW-1003">Cell membrane</keyword>
<feature type="transmembrane region" description="Helical" evidence="8">
    <location>
        <begin position="74"/>
        <end position="94"/>
    </location>
</feature>
<dbReference type="EMBL" id="JARLKZ010000016">
    <property type="protein sequence ID" value="MEC0242239.1"/>
    <property type="molecule type" value="Genomic_DNA"/>
</dbReference>
<dbReference type="InterPro" id="IPR020846">
    <property type="entry name" value="MFS_dom"/>
</dbReference>
<sequence length="423" mass="47163">MRRNRSYWVFSMFFFVHYFGFSSVMSLFGIWLGQAVGLDGTEKGIVFAINSLGTLCFHLLYGYISDKIGLRKHLLAIIIGLLLLAGPYFQFVYGPLLHNSIWIGAIAGSIYMGATFSSGNAAMESFIEKISRLRAFEYGKARMFGSLGWAVATFFAGQTFNLNPNWNFWICTGTATILAFLLFRTKLPAAVEDTEEGDEASAKSPEPFRFTDIKRLAQNPKFWAFVMYIVGVMCLVPVYDQQFPVYFSSLFESSGTGNRMYGYLNSVQVFAEALCMFLAPALINKIGPKRGLLLGGMLMFVRIFISGIVDGPLEVGATKLIQAFELPVMLISIFKYIRMHFDMRVSSTMYLVGYQFTGALGGSVMSPIAGRLYDNIGFSHTYLWMAGYVLLFTLIAVFTLSGNAKETAQGILYRASSETVTKR</sequence>
<dbReference type="NCBIfam" id="TIGR00882">
    <property type="entry name" value="2A0105"/>
    <property type="match status" value="1"/>
</dbReference>
<gene>
    <name evidence="10" type="ORF">P4H66_20755</name>
</gene>
<reference evidence="10 11" key="1">
    <citation type="submission" date="2023-03" db="EMBL/GenBank/DDBJ databases">
        <title>Bacillus Genome Sequencing.</title>
        <authorList>
            <person name="Dunlap C."/>
        </authorList>
    </citation>
    <scope>NUCLEOTIDE SEQUENCE [LARGE SCALE GENOMIC DNA]</scope>
    <source>
        <strain evidence="10 11">BD-525</strain>
    </source>
</reference>
<dbReference type="PANTHER" id="PTHR23522">
    <property type="entry name" value="BLL5896 PROTEIN"/>
    <property type="match status" value="1"/>
</dbReference>
<evidence type="ECO:0000256" key="6">
    <source>
        <dbReference type="ARBA" id="ARBA00022989"/>
    </source>
</evidence>
<feature type="transmembrane region" description="Helical" evidence="8">
    <location>
        <begin position="44"/>
        <end position="62"/>
    </location>
</feature>
<feature type="transmembrane region" description="Helical" evidence="8">
    <location>
        <begin position="143"/>
        <end position="160"/>
    </location>
</feature>
<dbReference type="Gene3D" id="1.20.1250.20">
    <property type="entry name" value="MFS general substrate transporter like domains"/>
    <property type="match status" value="2"/>
</dbReference>
<dbReference type="InterPro" id="IPR000576">
    <property type="entry name" value="LacY/RafB_perm_fam"/>
</dbReference>
<feature type="transmembrane region" description="Helical" evidence="8">
    <location>
        <begin position="7"/>
        <end position="32"/>
    </location>
</feature>
<evidence type="ECO:0000256" key="2">
    <source>
        <dbReference type="ARBA" id="ARBA00022448"/>
    </source>
</evidence>
<dbReference type="PRINTS" id="PR00174">
    <property type="entry name" value="LACYSMPORT"/>
</dbReference>
<dbReference type="NCBIfam" id="NF007077">
    <property type="entry name" value="PRK09528.1"/>
    <property type="match status" value="1"/>
</dbReference>
<keyword evidence="2" id="KW-0813">Transport</keyword>
<evidence type="ECO:0000256" key="3">
    <source>
        <dbReference type="ARBA" id="ARBA00022475"/>
    </source>
</evidence>
<feature type="transmembrane region" description="Helical" evidence="8">
    <location>
        <begin position="166"/>
        <end position="183"/>
    </location>
</feature>
<dbReference type="RefSeq" id="WP_326090005.1">
    <property type="nucleotide sequence ID" value="NZ_JARLKZ010000016.1"/>
</dbReference>
<keyword evidence="4" id="KW-0997">Cell inner membrane</keyword>
<evidence type="ECO:0000259" key="9">
    <source>
        <dbReference type="PROSITE" id="PS50850"/>
    </source>
</evidence>
<feature type="transmembrane region" description="Helical" evidence="8">
    <location>
        <begin position="291"/>
        <end position="308"/>
    </location>
</feature>
<dbReference type="PANTHER" id="PTHR23522:SF10">
    <property type="entry name" value="3-PHENYLPROPIONIC ACID TRANSPORTER-RELATED"/>
    <property type="match status" value="1"/>
</dbReference>
<evidence type="ECO:0000256" key="8">
    <source>
        <dbReference type="SAM" id="Phobius"/>
    </source>
</evidence>
<proteinExistence type="predicted"/>
<keyword evidence="11" id="KW-1185">Reference proteome</keyword>
<feature type="transmembrane region" description="Helical" evidence="8">
    <location>
        <begin position="349"/>
        <end position="369"/>
    </location>
</feature>
<organism evidence="10 11">
    <name type="scientific">Paenibacillus dokdonensis</name>
    <dbReference type="NCBI Taxonomy" id="2567944"/>
    <lineage>
        <taxon>Bacteria</taxon>
        <taxon>Bacillati</taxon>
        <taxon>Bacillota</taxon>
        <taxon>Bacilli</taxon>
        <taxon>Bacillales</taxon>
        <taxon>Paenibacillaceae</taxon>
        <taxon>Paenibacillus</taxon>
    </lineage>
</organism>
<dbReference type="SUPFAM" id="SSF103473">
    <property type="entry name" value="MFS general substrate transporter"/>
    <property type="match status" value="1"/>
</dbReference>
<evidence type="ECO:0000256" key="1">
    <source>
        <dbReference type="ARBA" id="ARBA00004429"/>
    </source>
</evidence>
<evidence type="ECO:0000313" key="10">
    <source>
        <dbReference type="EMBL" id="MEC0242239.1"/>
    </source>
</evidence>
<keyword evidence="6 8" id="KW-1133">Transmembrane helix</keyword>
<evidence type="ECO:0000256" key="4">
    <source>
        <dbReference type="ARBA" id="ARBA00022519"/>
    </source>
</evidence>
<dbReference type="InterPro" id="IPR036259">
    <property type="entry name" value="MFS_trans_sf"/>
</dbReference>
<comment type="subcellular location">
    <subcellularLocation>
        <location evidence="1">Cell inner membrane</location>
        <topology evidence="1">Multi-pass membrane protein</topology>
    </subcellularLocation>
</comment>
<protein>
    <submittedName>
        <fullName evidence="10">Oligosaccharide MFS transporter</fullName>
    </submittedName>
</protein>
<dbReference type="Pfam" id="PF01306">
    <property type="entry name" value="LacY_symp"/>
    <property type="match status" value="1"/>
</dbReference>
<feature type="transmembrane region" description="Helical" evidence="8">
    <location>
        <begin position="320"/>
        <end position="337"/>
    </location>
</feature>
<keyword evidence="5 8" id="KW-0812">Transmembrane</keyword>
<keyword evidence="7 8" id="KW-0472">Membrane</keyword>
<feature type="transmembrane region" description="Helical" evidence="8">
    <location>
        <begin position="260"/>
        <end position="279"/>
    </location>
</feature>
<feature type="transmembrane region" description="Helical" evidence="8">
    <location>
        <begin position="222"/>
        <end position="240"/>
    </location>
</feature>
<dbReference type="Proteomes" id="UP001344632">
    <property type="component" value="Unassembled WGS sequence"/>
</dbReference>
<name>A0ABU6GR42_9BACL</name>
<evidence type="ECO:0000256" key="7">
    <source>
        <dbReference type="ARBA" id="ARBA00023136"/>
    </source>
</evidence>
<feature type="transmembrane region" description="Helical" evidence="8">
    <location>
        <begin position="100"/>
        <end position="122"/>
    </location>
</feature>